<dbReference type="AlphaFoldDB" id="A0A2S9JRS7"/>
<dbReference type="InterPro" id="IPR012373">
    <property type="entry name" value="Ferrdict_sens_TM"/>
</dbReference>
<keyword evidence="5" id="KW-1185">Reference proteome</keyword>
<keyword evidence="1" id="KW-0472">Membrane</keyword>
<feature type="domain" description="FecR protein" evidence="2">
    <location>
        <begin position="185"/>
        <end position="280"/>
    </location>
</feature>
<reference evidence="4 5" key="1">
    <citation type="submission" date="2018-02" db="EMBL/GenBank/DDBJ databases">
        <title>The draft genome of Sphingobacterium gobiense H7.</title>
        <authorList>
            <person name="Li L."/>
            <person name="Liu L."/>
            <person name="Zhang X."/>
            <person name="Wang T."/>
            <person name="Liang L."/>
        </authorList>
    </citation>
    <scope>NUCLEOTIDE SEQUENCE [LARGE SCALE GENOMIC DNA]</scope>
    <source>
        <strain evidence="4 5">ACCC 05757</strain>
    </source>
</reference>
<dbReference type="FunFam" id="2.60.120.1440:FF:000001">
    <property type="entry name" value="Putative anti-sigma factor"/>
    <property type="match status" value="1"/>
</dbReference>
<dbReference type="Proteomes" id="UP000238642">
    <property type="component" value="Unassembled WGS sequence"/>
</dbReference>
<dbReference type="PANTHER" id="PTHR30273:SF2">
    <property type="entry name" value="PROTEIN FECR"/>
    <property type="match status" value="1"/>
</dbReference>
<dbReference type="Pfam" id="PF16344">
    <property type="entry name" value="FecR_C"/>
    <property type="match status" value="1"/>
</dbReference>
<evidence type="ECO:0000259" key="3">
    <source>
        <dbReference type="Pfam" id="PF16344"/>
    </source>
</evidence>
<feature type="domain" description="Protein FecR C-terminal" evidence="3">
    <location>
        <begin position="321"/>
        <end position="385"/>
    </location>
</feature>
<dbReference type="Pfam" id="PF04773">
    <property type="entry name" value="FecR"/>
    <property type="match status" value="1"/>
</dbReference>
<proteinExistence type="predicted"/>
<feature type="transmembrane region" description="Helical" evidence="1">
    <location>
        <begin position="83"/>
        <end position="102"/>
    </location>
</feature>
<evidence type="ECO:0000313" key="5">
    <source>
        <dbReference type="Proteomes" id="UP000238642"/>
    </source>
</evidence>
<dbReference type="EMBL" id="PVBS01000001">
    <property type="protein sequence ID" value="PRD56007.1"/>
    <property type="molecule type" value="Genomic_DNA"/>
</dbReference>
<dbReference type="Gene3D" id="3.55.50.30">
    <property type="match status" value="1"/>
</dbReference>
<sequence length="388" mass="43509">MLKGLILKISDLQRLIKKYNDGTASPDERRFVETWYEDLHVDTGKAEGELPSDLENSIFSAVEAEIGDSEQTRNPSLRMARTLFRIAAAVTVVISISIYLLFFRLAPVSNHTVPKVVSVTQNDVEAGGDRATLTLGSGARIILNELQQDSLNYGASVIRKNEEGSIRFESTGRLLPAAELLAWNTLSTPTGGQYKIVLPDGTKVWLNAESHLRFPTVFAGNERHVELVGEAYFEVSQDKSKPFRVIADKAKIEVLGTHFNVMAYKDEKSMVATLLEGSIKISSKHGEKILSPGQQALVNQTLSVKEVDTDLAVAWKNGFTLFENEDLRTIMRRIERWYDVKVIFQDHLTERRFTGGIDRKAKLSSLLKILELSDIQFELNDRILTVKK</sequence>
<dbReference type="InterPro" id="IPR032508">
    <property type="entry name" value="FecR_C"/>
</dbReference>
<dbReference type="InterPro" id="IPR006860">
    <property type="entry name" value="FecR"/>
</dbReference>
<comment type="caution">
    <text evidence="4">The sequence shown here is derived from an EMBL/GenBank/DDBJ whole genome shotgun (WGS) entry which is preliminary data.</text>
</comment>
<organism evidence="4 5">
    <name type="scientific">Sphingobacterium gobiense</name>
    <dbReference type="NCBI Taxonomy" id="1382456"/>
    <lineage>
        <taxon>Bacteria</taxon>
        <taxon>Pseudomonadati</taxon>
        <taxon>Bacteroidota</taxon>
        <taxon>Sphingobacteriia</taxon>
        <taxon>Sphingobacteriales</taxon>
        <taxon>Sphingobacteriaceae</taxon>
        <taxon>Sphingobacterium</taxon>
    </lineage>
</organism>
<gene>
    <name evidence="4" type="ORF">C5749_01570</name>
</gene>
<keyword evidence="1" id="KW-0812">Transmembrane</keyword>
<accession>A0A2S9JRS7</accession>
<dbReference type="OrthoDB" id="1099963at2"/>
<dbReference type="GO" id="GO:0016989">
    <property type="term" value="F:sigma factor antagonist activity"/>
    <property type="evidence" value="ECO:0007669"/>
    <property type="project" value="TreeGrafter"/>
</dbReference>
<dbReference type="PANTHER" id="PTHR30273">
    <property type="entry name" value="PERIPLASMIC SIGNAL SENSOR AND SIGMA FACTOR ACTIVATOR FECR-RELATED"/>
    <property type="match status" value="1"/>
</dbReference>
<dbReference type="Gene3D" id="2.60.120.1440">
    <property type="match status" value="1"/>
</dbReference>
<name>A0A2S9JRS7_9SPHI</name>
<protein>
    <submittedName>
        <fullName evidence="4">Iron dicitrate transport regulator FecR</fullName>
    </submittedName>
</protein>
<evidence type="ECO:0000256" key="1">
    <source>
        <dbReference type="SAM" id="Phobius"/>
    </source>
</evidence>
<evidence type="ECO:0000313" key="4">
    <source>
        <dbReference type="EMBL" id="PRD56007.1"/>
    </source>
</evidence>
<evidence type="ECO:0000259" key="2">
    <source>
        <dbReference type="Pfam" id="PF04773"/>
    </source>
</evidence>
<keyword evidence="1" id="KW-1133">Transmembrane helix</keyword>